<proteinExistence type="predicted"/>
<sequence>MDLQHIHTLIKDLEIDDPAFESTEFIISEFLILTRDGLALGAYYPNKNSITIYQGADETVALHEMGHRHADFYYSDLSEGAAESFRKVYQGNHNPHHSSSLPFYALCATLGAVVGLGLGLR</sequence>
<reference evidence="2" key="1">
    <citation type="journal article" date="2014" name="Front. Microbiol.">
        <title>High frequency of phylogenetically diverse reductive dehalogenase-homologous genes in deep subseafloor sedimentary metagenomes.</title>
        <authorList>
            <person name="Kawai M."/>
            <person name="Futagami T."/>
            <person name="Toyoda A."/>
            <person name="Takaki Y."/>
            <person name="Nishi S."/>
            <person name="Hori S."/>
            <person name="Arai W."/>
            <person name="Tsubouchi T."/>
            <person name="Morono Y."/>
            <person name="Uchiyama I."/>
            <person name="Ito T."/>
            <person name="Fujiyama A."/>
            <person name="Inagaki F."/>
            <person name="Takami H."/>
        </authorList>
    </citation>
    <scope>NUCLEOTIDE SEQUENCE</scope>
    <source>
        <strain evidence="2">Expedition CK06-06</strain>
    </source>
</reference>
<evidence type="ECO:0000313" key="2">
    <source>
        <dbReference type="EMBL" id="GAI88503.1"/>
    </source>
</evidence>
<keyword evidence="1" id="KW-1133">Transmembrane helix</keyword>
<dbReference type="AlphaFoldDB" id="X1S6J0"/>
<protein>
    <recommendedName>
        <fullName evidence="3">IrrE N-terminal-like domain-containing protein</fullName>
    </recommendedName>
</protein>
<evidence type="ECO:0000256" key="1">
    <source>
        <dbReference type="SAM" id="Phobius"/>
    </source>
</evidence>
<organism evidence="2">
    <name type="scientific">marine sediment metagenome</name>
    <dbReference type="NCBI Taxonomy" id="412755"/>
    <lineage>
        <taxon>unclassified sequences</taxon>
        <taxon>metagenomes</taxon>
        <taxon>ecological metagenomes</taxon>
    </lineage>
</organism>
<keyword evidence="1" id="KW-0812">Transmembrane</keyword>
<comment type="caution">
    <text evidence="2">The sequence shown here is derived from an EMBL/GenBank/DDBJ whole genome shotgun (WGS) entry which is preliminary data.</text>
</comment>
<name>X1S6J0_9ZZZZ</name>
<keyword evidence="1" id="KW-0472">Membrane</keyword>
<feature type="transmembrane region" description="Helical" evidence="1">
    <location>
        <begin position="101"/>
        <end position="120"/>
    </location>
</feature>
<dbReference type="EMBL" id="BARW01021394">
    <property type="protein sequence ID" value="GAI88503.1"/>
    <property type="molecule type" value="Genomic_DNA"/>
</dbReference>
<accession>X1S6J0</accession>
<gene>
    <name evidence="2" type="ORF">S12H4_35939</name>
</gene>
<evidence type="ECO:0008006" key="3">
    <source>
        <dbReference type="Google" id="ProtNLM"/>
    </source>
</evidence>